<dbReference type="Gene3D" id="3.90.1590.10">
    <property type="entry name" value="glutathione-dependent formaldehyde- activating enzyme (gfa)"/>
    <property type="match status" value="1"/>
</dbReference>
<accession>A0ABT3IYY1</accession>
<evidence type="ECO:0000259" key="5">
    <source>
        <dbReference type="PROSITE" id="PS51891"/>
    </source>
</evidence>
<evidence type="ECO:0000256" key="4">
    <source>
        <dbReference type="ARBA" id="ARBA00023239"/>
    </source>
</evidence>
<evidence type="ECO:0000256" key="3">
    <source>
        <dbReference type="ARBA" id="ARBA00022833"/>
    </source>
</evidence>
<dbReference type="PANTHER" id="PTHR33337:SF40">
    <property type="entry name" value="CENP-V_GFA DOMAIN-CONTAINING PROTEIN-RELATED"/>
    <property type="match status" value="1"/>
</dbReference>
<evidence type="ECO:0000256" key="1">
    <source>
        <dbReference type="ARBA" id="ARBA00005495"/>
    </source>
</evidence>
<keyword evidence="4" id="KW-0456">Lyase</keyword>
<proteinExistence type="inferred from homology"/>
<gene>
    <name evidence="6" type="ORF">OM960_03215</name>
</gene>
<keyword evidence="3" id="KW-0862">Zinc</keyword>
<name>A0ABT3IYY1_9RHOB</name>
<dbReference type="InterPro" id="IPR011057">
    <property type="entry name" value="Mss4-like_sf"/>
</dbReference>
<dbReference type="PROSITE" id="PS51891">
    <property type="entry name" value="CENP_V_GFA"/>
    <property type="match status" value="1"/>
</dbReference>
<evidence type="ECO:0000313" key="7">
    <source>
        <dbReference type="Proteomes" id="UP001207582"/>
    </source>
</evidence>
<organism evidence="6 7">
    <name type="scientific">Defluviimonas salinarum</name>
    <dbReference type="NCBI Taxonomy" id="2992147"/>
    <lineage>
        <taxon>Bacteria</taxon>
        <taxon>Pseudomonadati</taxon>
        <taxon>Pseudomonadota</taxon>
        <taxon>Alphaproteobacteria</taxon>
        <taxon>Rhodobacterales</taxon>
        <taxon>Paracoccaceae</taxon>
        <taxon>Albidovulum</taxon>
    </lineage>
</organism>
<dbReference type="PANTHER" id="PTHR33337">
    <property type="entry name" value="GFA DOMAIN-CONTAINING PROTEIN"/>
    <property type="match status" value="1"/>
</dbReference>
<feature type="domain" description="CENP-V/GFA" evidence="5">
    <location>
        <begin position="7"/>
        <end position="124"/>
    </location>
</feature>
<dbReference type="EMBL" id="JAPDOG010000002">
    <property type="protein sequence ID" value="MCW3780591.1"/>
    <property type="molecule type" value="Genomic_DNA"/>
</dbReference>
<dbReference type="InterPro" id="IPR006913">
    <property type="entry name" value="CENP-V/GFA"/>
</dbReference>
<dbReference type="Pfam" id="PF04828">
    <property type="entry name" value="GFA"/>
    <property type="match status" value="1"/>
</dbReference>
<comment type="caution">
    <text evidence="6">The sequence shown here is derived from an EMBL/GenBank/DDBJ whole genome shotgun (WGS) entry which is preliminary data.</text>
</comment>
<keyword evidence="2" id="KW-0479">Metal-binding</keyword>
<dbReference type="RefSeq" id="WP_264771056.1">
    <property type="nucleotide sequence ID" value="NZ_JAPDOG010000002.1"/>
</dbReference>
<sequence length="160" mass="18059">MTSTPPFAGGCLCGAIRYEISAPPYDPHYCHCRSCQKAAGAPAIAGAFIARTEFRIIRGKPRYFRSSAVAERGFCKDCGTYLIYRPLIAEWSNWMIITIACLDHPEELSPRRHYGSESRIPWFDPQGELPHEKYEDNFIDILSDGSPDERKAILERFGAP</sequence>
<evidence type="ECO:0000256" key="2">
    <source>
        <dbReference type="ARBA" id="ARBA00022723"/>
    </source>
</evidence>
<keyword evidence="7" id="KW-1185">Reference proteome</keyword>
<comment type="similarity">
    <text evidence="1">Belongs to the Gfa family.</text>
</comment>
<dbReference type="SUPFAM" id="SSF51316">
    <property type="entry name" value="Mss4-like"/>
    <property type="match status" value="1"/>
</dbReference>
<protein>
    <submittedName>
        <fullName evidence="6">GFA family protein</fullName>
    </submittedName>
</protein>
<reference evidence="6 7" key="1">
    <citation type="submission" date="2022-10" db="EMBL/GenBank/DDBJ databases">
        <title>Defluviimonas sp. CAU 1641 isolated from mud.</title>
        <authorList>
            <person name="Kim W."/>
        </authorList>
    </citation>
    <scope>NUCLEOTIDE SEQUENCE [LARGE SCALE GENOMIC DNA]</scope>
    <source>
        <strain evidence="6 7">CAU 1641</strain>
    </source>
</reference>
<evidence type="ECO:0000313" key="6">
    <source>
        <dbReference type="EMBL" id="MCW3780591.1"/>
    </source>
</evidence>
<dbReference type="Proteomes" id="UP001207582">
    <property type="component" value="Unassembled WGS sequence"/>
</dbReference>